<dbReference type="AlphaFoldDB" id="A0AB34Q1C3"/>
<proteinExistence type="predicted"/>
<comment type="caution">
    <text evidence="2">The sequence shown here is derived from an EMBL/GenBank/DDBJ whole genome shotgun (WGS) entry which is preliminary data.</text>
</comment>
<accession>A0AB34Q1C3</accession>
<evidence type="ECO:0000256" key="1">
    <source>
        <dbReference type="SAM" id="MobiDB-lite"/>
    </source>
</evidence>
<gene>
    <name evidence="2" type="ORF">MG3_00576</name>
</gene>
<organism evidence="2 3">
    <name type="scientific">Candida albicans P78048</name>
    <dbReference type="NCBI Taxonomy" id="1094989"/>
    <lineage>
        <taxon>Eukaryota</taxon>
        <taxon>Fungi</taxon>
        <taxon>Dikarya</taxon>
        <taxon>Ascomycota</taxon>
        <taxon>Saccharomycotina</taxon>
        <taxon>Pichiomycetes</taxon>
        <taxon>Debaryomycetaceae</taxon>
        <taxon>Candida/Lodderomyces clade</taxon>
        <taxon>Candida</taxon>
    </lineage>
</organism>
<reference evidence="2 3" key="1">
    <citation type="submission" date="2013-12" db="EMBL/GenBank/DDBJ databases">
        <title>The Genome Sequence of Candida albicans P78048.</title>
        <authorList>
            <consortium name="The Broad Institute Genome Sequencing Platform"/>
            <consortium name="The Broad Institute Genome Sequencing Center for Infectious Disease"/>
            <person name="Cuomo C."/>
            <person name="Bennett R."/>
            <person name="Hirakawa M."/>
            <person name="Noverr M."/>
            <person name="Mitchell A."/>
            <person name="Young S.K."/>
            <person name="Zeng Q."/>
            <person name="Gargeya S."/>
            <person name="Fitzgerald M."/>
            <person name="Abouelleil A."/>
            <person name="Alvarado L."/>
            <person name="Berlin A.M."/>
            <person name="Chapman S.B."/>
            <person name="Dewar J."/>
            <person name="Goldberg J."/>
            <person name="Griggs A."/>
            <person name="Gujja S."/>
            <person name="Hansen M."/>
            <person name="Howarth C."/>
            <person name="Imamovic A."/>
            <person name="Larimer J."/>
            <person name="McCowan C."/>
            <person name="Murphy C."/>
            <person name="Pearson M."/>
            <person name="Priest M."/>
            <person name="Roberts A."/>
            <person name="Saif S."/>
            <person name="Shea T."/>
            <person name="Sykes S."/>
            <person name="Wortman J."/>
            <person name="Nusbaum C."/>
            <person name="Birren B."/>
        </authorList>
    </citation>
    <scope>NUCLEOTIDE SEQUENCE [LARGE SCALE GENOMIC DNA]</scope>
    <source>
        <strain evidence="2 3">P78048</strain>
    </source>
</reference>
<feature type="compositionally biased region" description="Polar residues" evidence="1">
    <location>
        <begin position="358"/>
        <end position="367"/>
    </location>
</feature>
<dbReference type="EMBL" id="AJIX01000003">
    <property type="protein sequence ID" value="KGR21572.1"/>
    <property type="molecule type" value="Genomic_DNA"/>
</dbReference>
<protein>
    <submittedName>
        <fullName evidence="2">Uncharacterized protein</fullName>
    </submittedName>
</protein>
<dbReference type="SMR" id="A0AB34Q1C3"/>
<name>A0AB34Q1C3_CANAX</name>
<evidence type="ECO:0000313" key="3">
    <source>
        <dbReference type="Proteomes" id="UP000030161"/>
    </source>
</evidence>
<evidence type="ECO:0000313" key="2">
    <source>
        <dbReference type="EMBL" id="KGR21572.1"/>
    </source>
</evidence>
<dbReference type="Proteomes" id="UP000030161">
    <property type="component" value="Unassembled WGS sequence"/>
</dbReference>
<sequence>MPANGSFEKMSRPATAFQKVLDKVGSVFSSTETSRSQHDSQLDDKATNIFSVSSQKLYSKLSKMLKIETRSKNLKMELCNDFGVWGQSIPNLESSAFVKEFSALLNTQTNNQTILQEKMERLKLSLSFVNEREKKQKGLITAKLKLEKQLKEAKAKFGPNASNTILLNEKAEEVDCNLQVVEQQYIRSIINDLKDALIDYAYSMSAAARKAEDSSSSFIQYMTAVENDMVAGSIENDFVRFSPNKYSKLSKRKESKYQSPNLLDGGIVGSGVQQLKVKNYNLPTPQSPCPECKKMSPCIHTDGAKVIQPSQRDNNHQQQHQQVHQQTQLRTFSQPNRNFTVNLQHPSDDSLGNEVPLYTTNRENSMPFSDHWS</sequence>
<feature type="region of interest" description="Disordered" evidence="1">
    <location>
        <begin position="338"/>
        <end position="373"/>
    </location>
</feature>